<feature type="compositionally biased region" description="Basic and acidic residues" evidence="1">
    <location>
        <begin position="989"/>
        <end position="1000"/>
    </location>
</feature>
<protein>
    <submittedName>
        <fullName evidence="2">Uncharacterized protein</fullName>
    </submittedName>
</protein>
<feature type="compositionally biased region" description="Polar residues" evidence="1">
    <location>
        <begin position="1001"/>
        <end position="1011"/>
    </location>
</feature>
<gene>
    <name evidence="2" type="ORF">SPPG_01669</name>
</gene>
<keyword evidence="3" id="KW-1185">Reference proteome</keyword>
<dbReference type="VEuPathDB" id="FungiDB:SPPG_01669"/>
<feature type="region of interest" description="Disordered" evidence="1">
    <location>
        <begin position="175"/>
        <end position="215"/>
    </location>
</feature>
<evidence type="ECO:0000313" key="2">
    <source>
        <dbReference type="EMBL" id="KND04238.1"/>
    </source>
</evidence>
<feature type="region of interest" description="Disordered" evidence="1">
    <location>
        <begin position="313"/>
        <end position="367"/>
    </location>
</feature>
<proteinExistence type="predicted"/>
<feature type="region of interest" description="Disordered" evidence="1">
    <location>
        <begin position="567"/>
        <end position="662"/>
    </location>
</feature>
<reference evidence="2 3" key="1">
    <citation type="submission" date="2009-08" db="EMBL/GenBank/DDBJ databases">
        <title>The Genome Sequence of Spizellomyces punctatus strain DAOM BR117.</title>
        <authorList>
            <consortium name="The Broad Institute Genome Sequencing Platform"/>
            <person name="Russ C."/>
            <person name="Cuomo C."/>
            <person name="Shea T."/>
            <person name="Young S.K."/>
            <person name="Zeng Q."/>
            <person name="Koehrsen M."/>
            <person name="Haas B."/>
            <person name="Borodovsky M."/>
            <person name="Guigo R."/>
            <person name="Alvarado L."/>
            <person name="Berlin A."/>
            <person name="Bochicchio J."/>
            <person name="Borenstein D."/>
            <person name="Chapman S."/>
            <person name="Chen Z."/>
            <person name="Engels R."/>
            <person name="Freedman E."/>
            <person name="Gellesch M."/>
            <person name="Goldberg J."/>
            <person name="Griggs A."/>
            <person name="Gujja S."/>
            <person name="Heiman D."/>
            <person name="Hepburn T."/>
            <person name="Howarth C."/>
            <person name="Jen D."/>
            <person name="Larson L."/>
            <person name="Lewis B."/>
            <person name="Mehta T."/>
            <person name="Park D."/>
            <person name="Pearson M."/>
            <person name="Roberts A."/>
            <person name="Saif S."/>
            <person name="Shenoy N."/>
            <person name="Sisk P."/>
            <person name="Stolte C."/>
            <person name="Sykes S."/>
            <person name="Thomson T."/>
            <person name="Walk T."/>
            <person name="White J."/>
            <person name="Yandava C."/>
            <person name="Burger G."/>
            <person name="Gray M.W."/>
            <person name="Holland P.W.H."/>
            <person name="King N."/>
            <person name="Lang F.B.F."/>
            <person name="Roger A.J."/>
            <person name="Ruiz-Trillo I."/>
            <person name="Lander E."/>
            <person name="Nusbaum C."/>
        </authorList>
    </citation>
    <scope>NUCLEOTIDE SEQUENCE [LARGE SCALE GENOMIC DNA]</scope>
    <source>
        <strain evidence="2 3">DAOM BR117</strain>
    </source>
</reference>
<name>A0A0L0HT02_SPIPD</name>
<evidence type="ECO:0000256" key="1">
    <source>
        <dbReference type="SAM" id="MobiDB-lite"/>
    </source>
</evidence>
<feature type="region of interest" description="Disordered" evidence="1">
    <location>
        <begin position="945"/>
        <end position="966"/>
    </location>
</feature>
<dbReference type="AlphaFoldDB" id="A0A0L0HT02"/>
<feature type="region of interest" description="Disordered" evidence="1">
    <location>
        <begin position="1028"/>
        <end position="1074"/>
    </location>
</feature>
<evidence type="ECO:0000313" key="3">
    <source>
        <dbReference type="Proteomes" id="UP000053201"/>
    </source>
</evidence>
<dbReference type="RefSeq" id="XP_016612277.1">
    <property type="nucleotide sequence ID" value="XM_016749989.1"/>
</dbReference>
<feature type="compositionally biased region" description="Polar residues" evidence="1">
    <location>
        <begin position="1053"/>
        <end position="1063"/>
    </location>
</feature>
<dbReference type="GeneID" id="27685320"/>
<dbReference type="EMBL" id="KQ257451">
    <property type="protein sequence ID" value="KND04238.1"/>
    <property type="molecule type" value="Genomic_DNA"/>
</dbReference>
<feature type="compositionally biased region" description="Basic residues" evidence="1">
    <location>
        <begin position="601"/>
        <end position="613"/>
    </location>
</feature>
<dbReference type="InParanoid" id="A0A0L0HT02"/>
<feature type="region of interest" description="Disordered" evidence="1">
    <location>
        <begin position="981"/>
        <end position="1016"/>
    </location>
</feature>
<dbReference type="OrthoDB" id="10363691at2759"/>
<feature type="region of interest" description="Disordered" evidence="1">
    <location>
        <begin position="1"/>
        <end position="20"/>
    </location>
</feature>
<feature type="compositionally biased region" description="Basic and acidic residues" evidence="1">
    <location>
        <begin position="338"/>
        <end position="367"/>
    </location>
</feature>
<organism evidence="2 3">
    <name type="scientific">Spizellomyces punctatus (strain DAOM BR117)</name>
    <dbReference type="NCBI Taxonomy" id="645134"/>
    <lineage>
        <taxon>Eukaryota</taxon>
        <taxon>Fungi</taxon>
        <taxon>Fungi incertae sedis</taxon>
        <taxon>Chytridiomycota</taxon>
        <taxon>Chytridiomycota incertae sedis</taxon>
        <taxon>Chytridiomycetes</taxon>
        <taxon>Spizellomycetales</taxon>
        <taxon>Spizellomycetaceae</taxon>
        <taxon>Spizellomyces</taxon>
    </lineage>
</organism>
<feature type="region of interest" description="Disordered" evidence="1">
    <location>
        <begin position="510"/>
        <end position="554"/>
    </location>
</feature>
<dbReference type="Proteomes" id="UP000053201">
    <property type="component" value="Unassembled WGS sequence"/>
</dbReference>
<feature type="compositionally biased region" description="Acidic residues" evidence="1">
    <location>
        <begin position="619"/>
        <end position="642"/>
    </location>
</feature>
<accession>A0A0L0HT02</accession>
<sequence>MLPTPQSLTQSDSALSSPTTIPSDWLRLNNDELKSLIREELVHRLDAAMAKMAKWRSTISAALHPDHSTPTPETIRAYDIDQLEEYVEKVEMEEQELEKAFLVKKLGAMVARRSGSVKPLEATPSPRGEYLGHVARGSSNDNASTVGRVAILSLPRTQMATTIGAEGIHVDEQVRDLCPPPAPSSQTPSEKRSRKRFVITSRDEEDDDSQITAEPSLPVKTVDVKVEEATEEFDIDISSASPGLSLAEPQQHPSSMDAVVVDIAIDAADDDPIMSKIQRLQAKCRTPKVERATTDPEVIVIEDTDDKMETIGTGQENELPASQEPDTPPSGEAAEEDMNTRDDDIAVKSERESNSPKRVENANLKPHDGHPAYVPWSVPNGLEINSLSLSQVVRGLLWRHFRHGNGGLSAKRITGLCVEYFPEHMQSKQTKKARDKGIRKAVRRYIRACGFWDKAGVFPPSSHGLETPIVQAKPVMYLSPQYYKYLNSDHDFNAQKHLFEHVDTLTCARTPKNPSSLPSDHPESNVSVPIEPGTSCSHRSLGLGHSSNFDHTTLPGAVPIEVRQERALPQPKRTGKRPNGQAGNSHGDLNEIPSTLASSNRSKKRRKSKKRRASSHESDSEDDDLYTEESNDDDLYIEESSDADTWLPTPRRKRVKVDTETSAKLPQTTQIPTVLKRPWSEKWTSTKPMIAYTYWQMWNKLGGDNINTYRNTSFRAHQRNLVPYAALVKDKWNPGRLPQSALFAKDPGQSLPEALQKCKEWWKRTLGWRFKTGAVPVFCNLPKKIAGLQLPASYWLYLGPCYLGDVLAKTPFEELSTASRAVWEKYCEQEDVMVEVEILPSSDPDDLTMEQLVCDGDCVRRAIEVFGDESVGPDKVVLCDCTPGLFHQRHGAQSRQCCSWDYKNTRCECYWRTREQIEAAFYQEYGRFMKKDAIPELGASATNCLGGGPQPNGAVTRDGTPGDIADECKEEEDADVLVKDEANEEDSQDKDHQPNEETHNSRPLFSETQPISEDELFVIDKMPAREVELSERREEINTSTEITVNGDEAPKQIPTNESPSCQDEQGLMQVDKVS</sequence>